<dbReference type="PANTHER" id="PTHR30441">
    <property type="entry name" value="DUF748 DOMAIN-CONTAINING PROTEIN"/>
    <property type="match status" value="1"/>
</dbReference>
<dbReference type="InterPro" id="IPR052894">
    <property type="entry name" value="AsmA-related"/>
</dbReference>
<evidence type="ECO:0000313" key="2">
    <source>
        <dbReference type="EMBL" id="MFC5272129.1"/>
    </source>
</evidence>
<sequence length="849" mass="95635">MAASLKTVLFVKKKVFYRVVLYAVAAFMLLSATAVGVVYAFQDKIIQLFVAEANRHLKTKVEVGRIELSLWEKFPQVAISLDHVRISGSLPEEKTPLATGKRLYFTFSLKDIVSGTYRVRECNLENGQVYVKINDAGEPNYLVFAEDSTKQASSEAFKFDLEKITLQDVLVEYTDESLQQSYQANARTLKAALAISDEKVDIKADGDLFVHTIQLEKDAYFKAKDILLQTALTVGVKDKKVTIQPSMVKVGPAAYEVQGDVNYKDATVLDLKLKGRNTNIQSLLSLLPGKYAKQFSKYRSQGNVYFNGTIAGVASEKQSPGITFHFGCKNASFFQPDYKEKLQNISLEGTFTNGKKHNLTTSEIELKNLRGTLRGRPFSTNVLYRNFKNPYLKLDAKAEFDIAHVLGIFPQEEIKSGSGLAKLQVSINGSLSDFQKRPASNILKSSGELQLQNANLNLKAYPQGFQDLNGTFMLRKNDVAISDFTGKLGSSDFKLDGYFKNALGYVFLPDQPLRIEADFDANYLNFDELLAAASAQNATVSGVKTAPEEYKLVVSPKLDFDLNARVKKLQFRRFHSKNVKGTVRLKDQVVSSPNISLNVSGGKFSVSGSLDARNKNFLKVRTSAWLEDIRVDTLFYVFENFGQNFLQQRHLKGELTANIKSDLYFDSKLNPLTDKMEADINVTLVKGELINFEPMQKLSAFVDRSELSNLRFSEVTNHFWIQDQTIYIPEMEIRSNVSRASVIGISGTHTFDQQMDYKFRIPLARGEKKRDKDERFGNVEVVQASSGPTLFLTLKGSENNYKIAYDKERVKTKLKDDLREEKQELVDALKGKKPEEKAAEIEQDQYFNF</sequence>
<keyword evidence="3" id="KW-1185">Reference proteome</keyword>
<keyword evidence="1" id="KW-0472">Membrane</keyword>
<dbReference type="RefSeq" id="WP_378018487.1">
    <property type="nucleotide sequence ID" value="NZ_JBHSKT010000012.1"/>
</dbReference>
<gene>
    <name evidence="2" type="ORF">ACFPIB_16040</name>
</gene>
<feature type="transmembrane region" description="Helical" evidence="1">
    <location>
        <begin position="20"/>
        <end position="41"/>
    </location>
</feature>
<keyword evidence="1" id="KW-1133">Transmembrane helix</keyword>
<organism evidence="2 3">
    <name type="scientific">Adhaeribacter terreus</name>
    <dbReference type="NCBI Taxonomy" id="529703"/>
    <lineage>
        <taxon>Bacteria</taxon>
        <taxon>Pseudomonadati</taxon>
        <taxon>Bacteroidota</taxon>
        <taxon>Cytophagia</taxon>
        <taxon>Cytophagales</taxon>
        <taxon>Hymenobacteraceae</taxon>
        <taxon>Adhaeribacter</taxon>
    </lineage>
</organism>
<accession>A0ABW0EGY6</accession>
<protein>
    <submittedName>
        <fullName evidence="2">AsmA-like C-terminal region-containing protein</fullName>
    </submittedName>
</protein>
<comment type="caution">
    <text evidence="2">The sequence shown here is derived from an EMBL/GenBank/DDBJ whole genome shotgun (WGS) entry which is preliminary data.</text>
</comment>
<dbReference type="EMBL" id="JBHSKT010000012">
    <property type="protein sequence ID" value="MFC5272129.1"/>
    <property type="molecule type" value="Genomic_DNA"/>
</dbReference>
<proteinExistence type="predicted"/>
<name>A0ABW0EGY6_9BACT</name>
<dbReference type="Proteomes" id="UP001596161">
    <property type="component" value="Unassembled WGS sequence"/>
</dbReference>
<reference evidence="3" key="1">
    <citation type="journal article" date="2019" name="Int. J. Syst. Evol. Microbiol.">
        <title>The Global Catalogue of Microorganisms (GCM) 10K type strain sequencing project: providing services to taxonomists for standard genome sequencing and annotation.</title>
        <authorList>
            <consortium name="The Broad Institute Genomics Platform"/>
            <consortium name="The Broad Institute Genome Sequencing Center for Infectious Disease"/>
            <person name="Wu L."/>
            <person name="Ma J."/>
        </authorList>
    </citation>
    <scope>NUCLEOTIDE SEQUENCE [LARGE SCALE GENOMIC DNA]</scope>
    <source>
        <strain evidence="3">KACC 12602</strain>
    </source>
</reference>
<evidence type="ECO:0000313" key="3">
    <source>
        <dbReference type="Proteomes" id="UP001596161"/>
    </source>
</evidence>
<dbReference type="PANTHER" id="PTHR30441:SF8">
    <property type="entry name" value="DUF748 DOMAIN-CONTAINING PROTEIN"/>
    <property type="match status" value="1"/>
</dbReference>
<keyword evidence="1" id="KW-0812">Transmembrane</keyword>
<evidence type="ECO:0000256" key="1">
    <source>
        <dbReference type="SAM" id="Phobius"/>
    </source>
</evidence>